<dbReference type="AlphaFoldDB" id="W3X047"/>
<dbReference type="PANTHER" id="PTHR38166:SF1">
    <property type="entry name" value="C2H2-TYPE DOMAIN-CONTAINING PROTEIN"/>
    <property type="match status" value="1"/>
</dbReference>
<dbReference type="OrthoDB" id="3521097at2759"/>
<evidence type="ECO:0008006" key="4">
    <source>
        <dbReference type="Google" id="ProtNLM"/>
    </source>
</evidence>
<evidence type="ECO:0000256" key="1">
    <source>
        <dbReference type="SAM" id="MobiDB-lite"/>
    </source>
</evidence>
<proteinExistence type="predicted"/>
<feature type="compositionally biased region" description="Polar residues" evidence="1">
    <location>
        <begin position="529"/>
        <end position="554"/>
    </location>
</feature>
<dbReference type="InParanoid" id="W3X047"/>
<accession>W3X047</accession>
<feature type="compositionally biased region" description="Basic and acidic residues" evidence="1">
    <location>
        <begin position="574"/>
        <end position="585"/>
    </location>
</feature>
<reference evidence="3" key="1">
    <citation type="journal article" date="2015" name="BMC Genomics">
        <title>Genomic and transcriptomic analysis of the endophytic fungus Pestalotiopsis fici reveals its lifestyle and high potential for synthesis of natural products.</title>
        <authorList>
            <person name="Wang X."/>
            <person name="Zhang X."/>
            <person name="Liu L."/>
            <person name="Xiang M."/>
            <person name="Wang W."/>
            <person name="Sun X."/>
            <person name="Che Y."/>
            <person name="Guo L."/>
            <person name="Liu G."/>
            <person name="Guo L."/>
            <person name="Wang C."/>
            <person name="Yin W.B."/>
            <person name="Stadler M."/>
            <person name="Zhang X."/>
            <person name="Liu X."/>
        </authorList>
    </citation>
    <scope>NUCLEOTIDE SEQUENCE [LARGE SCALE GENOMIC DNA]</scope>
    <source>
        <strain evidence="3">W106-1 / CGMCC3.15140</strain>
    </source>
</reference>
<dbReference type="eggNOG" id="ENOG502RVYA">
    <property type="taxonomic scope" value="Eukaryota"/>
</dbReference>
<dbReference type="RefSeq" id="XP_007837355.1">
    <property type="nucleotide sequence ID" value="XM_007839164.1"/>
</dbReference>
<feature type="region of interest" description="Disordered" evidence="1">
    <location>
        <begin position="526"/>
        <end position="593"/>
    </location>
</feature>
<dbReference type="EMBL" id="KI912115">
    <property type="protein sequence ID" value="ETS78521.1"/>
    <property type="molecule type" value="Genomic_DNA"/>
</dbReference>
<name>W3X047_PESFW</name>
<evidence type="ECO:0000313" key="3">
    <source>
        <dbReference type="Proteomes" id="UP000030651"/>
    </source>
</evidence>
<organism evidence="2 3">
    <name type="scientific">Pestalotiopsis fici (strain W106-1 / CGMCC3.15140)</name>
    <dbReference type="NCBI Taxonomy" id="1229662"/>
    <lineage>
        <taxon>Eukaryota</taxon>
        <taxon>Fungi</taxon>
        <taxon>Dikarya</taxon>
        <taxon>Ascomycota</taxon>
        <taxon>Pezizomycotina</taxon>
        <taxon>Sordariomycetes</taxon>
        <taxon>Xylariomycetidae</taxon>
        <taxon>Amphisphaeriales</taxon>
        <taxon>Sporocadaceae</taxon>
        <taxon>Pestalotiopsis</taxon>
    </lineage>
</organism>
<dbReference type="PANTHER" id="PTHR38166">
    <property type="entry name" value="C2H2-TYPE DOMAIN-CONTAINING PROTEIN-RELATED"/>
    <property type="match status" value="1"/>
</dbReference>
<evidence type="ECO:0000313" key="2">
    <source>
        <dbReference type="EMBL" id="ETS78521.1"/>
    </source>
</evidence>
<sequence length="904" mass="101056">MPSVSEICALLKGKFMGGDENGPESPQGRRGNMSLAEKMEMWHQEFSQEHSVFREDAPSKFEGVDDLEDDDPVSNSELSLYSKIILKSSAYRWLVSTLQTQASLCYGDGHSTMAGDEIRQMVLKQLQTGTISKKQPPRTFATCFVLPGYWNTLRSRLNFYDANGQTIRLQNIVVLSVSSDTDAQIATAGHYMRQMWQDAGTLLLQGFQDLVDGRIGECIEVQVHDTAYIKIQIIGSDVNVVCHGPAYFAAQCAAQLCWIDCAIQPNRPLPVVRTPCLTQIGAAKFLISSLDETTKRHKVLAHIERTNTCWQRFDPLVCVWGFPIARRPEGFSGVELPLSPANNSLFLSPDLSLEWPVKRLVLNQWAATLCCVGRINSSWLWHLERTCTCSAEWMENYSGDLHRLTIDDIARDQHILGYCNETSGLLNNRQDETARGQESNSNKESIETVINTPLMKSLDCNSFTTHDAQSDSVDTDLLSISSFSCDIDDDALQLDKCATPIIDIVALQLVSKIACRQAPTLEKPLCDQESMSNAQGTASISTQGIQRGSPNSAPNPGKRKASDQDEGDDGEEPSQNRRPEKRSARGEGSSRQQTFACPFWKRDPIKHRTCFHAKLLTSSRVKQHLSRSHTPRFYCQLCFAVFKEEQAQEQHVIQRSCIRVPGMQLDGISPDQQLQLSRKPKLTLTEEERWYRIWDIVLPHDPRPKSPYIDSQLSDCCARFREHWQNLGPELLLREIQSSGVLASAAMDEATTARLLRRILARGLDMIWESWAPPSSSIIQQNLLQQLPATPAYTQEHNSLGPVSSTTSTSSIVDVAPEIHGNLHITPWVGTHHQRVPETPDLSTTGTYTVSQMVFSNPSASEMVQRLEQTIESTNMLDFDDADILDSSHDFGADIGDIGSWVDL</sequence>
<dbReference type="GeneID" id="19275596"/>
<protein>
    <recommendedName>
        <fullName evidence="4">C2H2-type domain-containing protein</fullName>
    </recommendedName>
</protein>
<gene>
    <name evidence="2" type="ORF">PFICI_10583</name>
</gene>
<dbReference type="KEGG" id="pfy:PFICI_10583"/>
<dbReference type="HOGENOM" id="CLU_320814_0_0_1"/>
<dbReference type="Proteomes" id="UP000030651">
    <property type="component" value="Unassembled WGS sequence"/>
</dbReference>
<keyword evidence="3" id="KW-1185">Reference proteome</keyword>